<name>A0A1X7ULM5_AMPQE</name>
<sequence>GQPIAHQQICKDLGVVFSNTLFWSAQVDCVLKKAYNVLRMIKRVFPAATTPTVVKKKLYLSLVVPILTHCSPVWRPSLVKDFVLLEQLQRRATKYILFDYQSDYKSRLSSLKLLPLMYRLECIKSVFFFVQFKHRDHSFDIFNYFSFSTCSTRSSAHN</sequence>
<protein>
    <submittedName>
        <fullName evidence="1">Uncharacterized protein</fullName>
    </submittedName>
</protein>
<accession>A0A1X7ULM5</accession>
<proteinExistence type="predicted"/>
<dbReference type="EnsemblMetazoa" id="Aqu2.1.28399_001">
    <property type="protein sequence ID" value="Aqu2.1.28399_001"/>
    <property type="gene ID" value="Aqu2.1.28399"/>
</dbReference>
<evidence type="ECO:0000313" key="1">
    <source>
        <dbReference type="EnsemblMetazoa" id="Aqu2.1.28399_001"/>
    </source>
</evidence>
<dbReference type="PANTHER" id="PTHR33332">
    <property type="entry name" value="REVERSE TRANSCRIPTASE DOMAIN-CONTAINING PROTEIN"/>
    <property type="match status" value="1"/>
</dbReference>
<dbReference type="AlphaFoldDB" id="A0A1X7ULM5"/>
<organism evidence="1">
    <name type="scientific">Amphimedon queenslandica</name>
    <name type="common">Sponge</name>
    <dbReference type="NCBI Taxonomy" id="400682"/>
    <lineage>
        <taxon>Eukaryota</taxon>
        <taxon>Metazoa</taxon>
        <taxon>Porifera</taxon>
        <taxon>Demospongiae</taxon>
        <taxon>Heteroscleromorpha</taxon>
        <taxon>Haplosclerida</taxon>
        <taxon>Niphatidae</taxon>
        <taxon>Amphimedon</taxon>
    </lineage>
</organism>
<reference evidence="1" key="1">
    <citation type="submission" date="2017-05" db="UniProtKB">
        <authorList>
            <consortium name="EnsemblMetazoa"/>
        </authorList>
    </citation>
    <scope>IDENTIFICATION</scope>
</reference>
<dbReference type="InParanoid" id="A0A1X7ULM5"/>